<keyword evidence="5" id="KW-0539">Nucleus</keyword>
<dbReference type="GO" id="GO:0005634">
    <property type="term" value="C:nucleus"/>
    <property type="evidence" value="ECO:0000318"/>
    <property type="project" value="GO_Central"/>
</dbReference>
<dbReference type="FunFam" id="2.170.270.10:FF:000057">
    <property type="entry name" value="Histone-lysine N-methyltransferase"/>
    <property type="match status" value="1"/>
</dbReference>
<dbReference type="SMART" id="SM00317">
    <property type="entry name" value="SET"/>
    <property type="match status" value="1"/>
</dbReference>
<dbReference type="GO" id="GO:0046975">
    <property type="term" value="F:histone H3K36 methyltransferase activity"/>
    <property type="evidence" value="ECO:0000318"/>
    <property type="project" value="GO_Central"/>
</dbReference>
<evidence type="ECO:0000313" key="11">
    <source>
        <dbReference type="Proteomes" id="UP000001357"/>
    </source>
</evidence>
<keyword evidence="4" id="KW-0949">S-adenosyl-L-methionine</keyword>
<evidence type="ECO:0000256" key="6">
    <source>
        <dbReference type="SAM" id="MobiDB-lite"/>
    </source>
</evidence>
<dbReference type="Pfam" id="PF08236">
    <property type="entry name" value="SRI"/>
    <property type="match status" value="1"/>
</dbReference>
<dbReference type="InterPro" id="IPR001214">
    <property type="entry name" value="SET_dom"/>
</dbReference>
<evidence type="ECO:0000259" key="9">
    <source>
        <dbReference type="PROSITE" id="PS51215"/>
    </source>
</evidence>
<dbReference type="OMA" id="EDMECEC"/>
<feature type="domain" description="SET" evidence="8">
    <location>
        <begin position="118"/>
        <end position="235"/>
    </location>
</feature>
<keyword evidence="2" id="KW-0489">Methyltransferase</keyword>
<evidence type="ECO:0000256" key="3">
    <source>
        <dbReference type="ARBA" id="ARBA00022679"/>
    </source>
</evidence>
<dbReference type="eggNOG" id="KOG4442">
    <property type="taxonomic scope" value="Eukaryota"/>
</dbReference>
<dbReference type="Proteomes" id="UP000001357">
    <property type="component" value="Unassembled WGS sequence"/>
</dbReference>
<dbReference type="PANTHER" id="PTHR46711">
    <property type="entry name" value="HISTONE-LYSINE N-METHYLTRANSFERASE SETD2"/>
    <property type="match status" value="1"/>
</dbReference>
<dbReference type="SUPFAM" id="SSF51045">
    <property type="entry name" value="WW domain"/>
    <property type="match status" value="1"/>
</dbReference>
<dbReference type="Pfam" id="PF17907">
    <property type="entry name" value="AWS"/>
    <property type="match status" value="1"/>
</dbReference>
<dbReference type="Gene3D" id="2.20.70.10">
    <property type="match status" value="1"/>
</dbReference>
<dbReference type="GeneID" id="5892578"/>
<evidence type="ECO:0000259" key="8">
    <source>
        <dbReference type="PROSITE" id="PS50280"/>
    </source>
</evidence>
<proteinExistence type="predicted"/>
<gene>
    <name evidence="10" type="ORF">MONBRDRAFT_26994</name>
</gene>
<dbReference type="PROSITE" id="PS50020">
    <property type="entry name" value="WW_DOMAIN_2"/>
    <property type="match status" value="1"/>
</dbReference>
<evidence type="ECO:0000259" key="7">
    <source>
        <dbReference type="PROSITE" id="PS50020"/>
    </source>
</evidence>
<dbReference type="InterPro" id="IPR036020">
    <property type="entry name" value="WW_dom_sf"/>
</dbReference>
<dbReference type="PROSITE" id="PS51215">
    <property type="entry name" value="AWS"/>
    <property type="match status" value="1"/>
</dbReference>
<dbReference type="KEGG" id="mbr:MONBRDRAFT_26994"/>
<dbReference type="GO" id="GO:0000785">
    <property type="term" value="C:chromatin"/>
    <property type="evidence" value="ECO:0000318"/>
    <property type="project" value="GO_Central"/>
</dbReference>
<feature type="region of interest" description="Disordered" evidence="6">
    <location>
        <begin position="487"/>
        <end position="524"/>
    </location>
</feature>
<dbReference type="Gene3D" id="1.10.1740.100">
    <property type="entry name" value="Set2, Rpb1 interacting domain"/>
    <property type="match status" value="1"/>
</dbReference>
<dbReference type="PANTHER" id="PTHR46711:SF1">
    <property type="entry name" value="HISTONE-LYSINE N-METHYLTRANSFERASE SETD2"/>
    <property type="match status" value="1"/>
</dbReference>
<evidence type="ECO:0008006" key="12">
    <source>
        <dbReference type="Google" id="ProtNLM"/>
    </source>
</evidence>
<dbReference type="FunFam" id="2.20.70.10:FF:000036">
    <property type="entry name" value="Phosphorylated CTD-interacting factor 1"/>
    <property type="match status" value="1"/>
</dbReference>
<dbReference type="InterPro" id="IPR013257">
    <property type="entry name" value="SRI"/>
</dbReference>
<accession>A9V3J3</accession>
<evidence type="ECO:0000256" key="5">
    <source>
        <dbReference type="ARBA" id="ARBA00023242"/>
    </source>
</evidence>
<dbReference type="SUPFAM" id="SSF82199">
    <property type="entry name" value="SET domain"/>
    <property type="match status" value="1"/>
</dbReference>
<dbReference type="InParanoid" id="A9V3J3"/>
<evidence type="ECO:0000256" key="2">
    <source>
        <dbReference type="ARBA" id="ARBA00022603"/>
    </source>
</evidence>
<organism evidence="10 11">
    <name type="scientific">Monosiga brevicollis</name>
    <name type="common">Choanoflagellate</name>
    <dbReference type="NCBI Taxonomy" id="81824"/>
    <lineage>
        <taxon>Eukaryota</taxon>
        <taxon>Choanoflagellata</taxon>
        <taxon>Craspedida</taxon>
        <taxon>Salpingoecidae</taxon>
        <taxon>Monosiga</taxon>
    </lineage>
</organism>
<keyword evidence="11" id="KW-1185">Reference proteome</keyword>
<dbReference type="InterPro" id="IPR042294">
    <property type="entry name" value="SETD2_animal"/>
</dbReference>
<dbReference type="InterPro" id="IPR006560">
    <property type="entry name" value="AWS_dom"/>
</dbReference>
<sequence length="734" mass="83835">MAAAEITEAAAARASEAGAGSDAVQDELQQLREQHKKAVHYTANDWIEYEQIEAPIYKAKMHKLEEDMECECQPNAADEDSYCGSNCLNRLLMVECNVARCPCGNKCRNRRLQKQQHARVEIFKTEKKGWGLRALEPIRKGDFIYEYCGEVFDQAVFRERQLEYAQEGRFHYYFMSLSADTVIDATRKGAVSRFINHSCDPNAETQKWTVGGVLRIGFFCIRDIAVNEEITFDYQYERYGRRDSGATEASSAKGRDRELNKLRDRLRPLLAPDGGLRNSFESTLSFMREMIHWRSDEVKGRDIFLDILTDTTDDDVLVGLMTKKILVVLHSWLSDMFDEHVNLQRKTLKILLRLPIKTKVAIRKVEPTLQCLTNSVDEVSQDLAKELLRAERSEVYIMNGQSAEQKNLREVVAVPTRHMTTFHSAIVRDIAYQHHVKVEQLPSTTVNGQDLIITGDDAMSVSSAAQQLRGLLEQAVRNLEELESQRRARAEIRNSPQAREAQSRLPGTPGASSLSMVAAASEPPKPSNLPVKFVDKHLPEFSSMSLHPDWDSVYSEQHNESYYFNRFTNETNWLRPVVQPLADRIQRRDNKRKLPGAAALGMDVDAKPTLSQVLAEGQQSKPKRVATEESKRKARLNKFKSEVSERVIKQLNAYREKKVKYGYIRTSEDFKYLARKLTHKIVEKELQRRGQDVNELVMTDGLKGKASTRMHIKNFITDTMKKCGKVFRQPAAPI</sequence>
<keyword evidence="3" id="KW-0808">Transferase</keyword>
<dbReference type="InterPro" id="IPR001202">
    <property type="entry name" value="WW_dom"/>
</dbReference>
<dbReference type="RefSeq" id="XP_001747356.1">
    <property type="nucleotide sequence ID" value="XM_001747304.1"/>
</dbReference>
<dbReference type="InterPro" id="IPR038190">
    <property type="entry name" value="SRI_sf"/>
</dbReference>
<dbReference type="GO" id="GO:0006355">
    <property type="term" value="P:regulation of DNA-templated transcription"/>
    <property type="evidence" value="ECO:0000318"/>
    <property type="project" value="GO_Central"/>
</dbReference>
<dbReference type="Pfam" id="PF00856">
    <property type="entry name" value="SET"/>
    <property type="match status" value="1"/>
</dbReference>
<protein>
    <recommendedName>
        <fullName evidence="12">Histone-lysine N-methyltransferase</fullName>
    </recommendedName>
</protein>
<dbReference type="STRING" id="81824.A9V3J3"/>
<comment type="subcellular location">
    <subcellularLocation>
        <location evidence="1">Nucleus</location>
    </subcellularLocation>
</comment>
<dbReference type="InterPro" id="IPR046341">
    <property type="entry name" value="SET_dom_sf"/>
</dbReference>
<dbReference type="Gene3D" id="2.170.270.10">
    <property type="entry name" value="SET domain"/>
    <property type="match status" value="1"/>
</dbReference>
<feature type="domain" description="WW" evidence="7">
    <location>
        <begin position="544"/>
        <end position="578"/>
    </location>
</feature>
<evidence type="ECO:0000313" key="10">
    <source>
        <dbReference type="EMBL" id="EDQ87823.1"/>
    </source>
</evidence>
<reference evidence="10 11" key="1">
    <citation type="journal article" date="2008" name="Nature">
        <title>The genome of the choanoflagellate Monosiga brevicollis and the origin of metazoans.</title>
        <authorList>
            <consortium name="JGI Sequencing"/>
            <person name="King N."/>
            <person name="Westbrook M.J."/>
            <person name="Young S.L."/>
            <person name="Kuo A."/>
            <person name="Abedin M."/>
            <person name="Chapman J."/>
            <person name="Fairclough S."/>
            <person name="Hellsten U."/>
            <person name="Isogai Y."/>
            <person name="Letunic I."/>
            <person name="Marr M."/>
            <person name="Pincus D."/>
            <person name="Putnam N."/>
            <person name="Rokas A."/>
            <person name="Wright K.J."/>
            <person name="Zuzow R."/>
            <person name="Dirks W."/>
            <person name="Good M."/>
            <person name="Goodstein D."/>
            <person name="Lemons D."/>
            <person name="Li W."/>
            <person name="Lyons J.B."/>
            <person name="Morris A."/>
            <person name="Nichols S."/>
            <person name="Richter D.J."/>
            <person name="Salamov A."/>
            <person name="Bork P."/>
            <person name="Lim W.A."/>
            <person name="Manning G."/>
            <person name="Miller W.T."/>
            <person name="McGinnis W."/>
            <person name="Shapiro H."/>
            <person name="Tjian R."/>
            <person name="Grigoriev I.V."/>
            <person name="Rokhsar D."/>
        </authorList>
    </citation>
    <scope>NUCLEOTIDE SEQUENCE [LARGE SCALE GENOMIC DNA]</scope>
    <source>
        <strain evidence="11">MX1 / ATCC 50154</strain>
    </source>
</reference>
<dbReference type="EMBL" id="CH991557">
    <property type="protein sequence ID" value="EDQ87823.1"/>
    <property type="molecule type" value="Genomic_DNA"/>
</dbReference>
<feature type="domain" description="AWS" evidence="9">
    <location>
        <begin position="65"/>
        <end position="116"/>
    </location>
</feature>
<dbReference type="PROSITE" id="PS50280">
    <property type="entry name" value="SET"/>
    <property type="match status" value="1"/>
</dbReference>
<evidence type="ECO:0000256" key="4">
    <source>
        <dbReference type="ARBA" id="ARBA00022691"/>
    </source>
</evidence>
<name>A9V3J3_MONBE</name>
<evidence type="ECO:0000256" key="1">
    <source>
        <dbReference type="ARBA" id="ARBA00004123"/>
    </source>
</evidence>
<dbReference type="SMART" id="SM00570">
    <property type="entry name" value="AWS"/>
    <property type="match status" value="1"/>
</dbReference>
<dbReference type="AlphaFoldDB" id="A9V3J3"/>
<dbReference type="GO" id="GO:0032259">
    <property type="term" value="P:methylation"/>
    <property type="evidence" value="ECO:0007669"/>
    <property type="project" value="UniProtKB-KW"/>
</dbReference>